<dbReference type="EMBL" id="JARTCD010000013">
    <property type="protein sequence ID" value="KAJ8660349.1"/>
    <property type="molecule type" value="Genomic_DNA"/>
</dbReference>
<name>A0AAD7XX52_9FUNG</name>
<feature type="region of interest" description="Disordered" evidence="1">
    <location>
        <begin position="242"/>
        <end position="269"/>
    </location>
</feature>
<evidence type="ECO:0000256" key="1">
    <source>
        <dbReference type="SAM" id="MobiDB-lite"/>
    </source>
</evidence>
<dbReference type="RefSeq" id="XP_058345262.1">
    <property type="nucleotide sequence ID" value="XM_058483873.1"/>
</dbReference>
<gene>
    <name evidence="3" type="ORF">O0I10_003806</name>
</gene>
<protein>
    <submittedName>
        <fullName evidence="3">Uncharacterized protein</fullName>
    </submittedName>
</protein>
<keyword evidence="2" id="KW-1133">Transmembrane helix</keyword>
<reference evidence="3 4" key="1">
    <citation type="submission" date="2023-03" db="EMBL/GenBank/DDBJ databases">
        <title>Genome sequence of Lichtheimia ornata CBS 291.66.</title>
        <authorList>
            <person name="Mohabir J.T."/>
            <person name="Shea T.P."/>
            <person name="Kurbessoian T."/>
            <person name="Berby B."/>
            <person name="Fontaine J."/>
            <person name="Livny J."/>
            <person name="Gnirke A."/>
            <person name="Stajich J.E."/>
            <person name="Cuomo C.A."/>
        </authorList>
    </citation>
    <scope>NUCLEOTIDE SEQUENCE [LARGE SCALE GENOMIC DNA]</scope>
    <source>
        <strain evidence="3">CBS 291.66</strain>
    </source>
</reference>
<keyword evidence="4" id="KW-1185">Reference proteome</keyword>
<sequence length="596" mass="67988">MDSNQSSGSSDNMAQAVMWQQVPTSKADTIIDDFEMIDDQQQQPPPTTNERSFLLSSNTSEYYSDYADAGNNLFGTSTLPATFLQTQTRPVCFRVLFMGNTESIGNINRSKTLVLRKLSEVIASLLPRSCSTNTPTNDLGTTDFREKTHNVVFLDAFDTSPIETYEDNGLHVIEADFTDNNDDDQYERRLINYVNTHDVNLVVYFYYNRKQQPDERNMAILEQLSGRMPIWPLLVYSSIPGGGGGGERPHSATGYHHQRRHRSPVPPTANDSIATLGQKLADKLARHQIQTIDLNLTGVNPEEHPHFASTKITSSSTPPSSHNNDLILTVDQFATIHRDQVAVILQRWRTDHDNQKGGNEDHHRWWWLCWLQKQQRRSLPFSSTGGALAAATIVGLLLLLFGTRLTTLWAQRRSTTMDLPKEPVKMRLNPMWDVVDEETLRQLFVVEVDPERKHDAWKEQTLVVVLETDHLAEKEFRMTYEPGTQYKYVVDVPSPCLIHNTGDIPVHIVWRYQQDESTRLERTVANYPVLSMETCQPVYQRHVAPECAPRTALSAVRRRASSIEWKLLFGKLKHEFKKLAHDMSNACQNLFIKLLS</sequence>
<evidence type="ECO:0000313" key="3">
    <source>
        <dbReference type="EMBL" id="KAJ8660349.1"/>
    </source>
</evidence>
<evidence type="ECO:0000313" key="4">
    <source>
        <dbReference type="Proteomes" id="UP001234581"/>
    </source>
</evidence>
<keyword evidence="2" id="KW-0472">Membrane</keyword>
<organism evidence="3 4">
    <name type="scientific">Lichtheimia ornata</name>
    <dbReference type="NCBI Taxonomy" id="688661"/>
    <lineage>
        <taxon>Eukaryota</taxon>
        <taxon>Fungi</taxon>
        <taxon>Fungi incertae sedis</taxon>
        <taxon>Mucoromycota</taxon>
        <taxon>Mucoromycotina</taxon>
        <taxon>Mucoromycetes</taxon>
        <taxon>Mucorales</taxon>
        <taxon>Lichtheimiaceae</taxon>
        <taxon>Lichtheimia</taxon>
    </lineage>
</organism>
<dbReference type="GeneID" id="83211219"/>
<accession>A0AAD7XX52</accession>
<comment type="caution">
    <text evidence="3">The sequence shown here is derived from an EMBL/GenBank/DDBJ whole genome shotgun (WGS) entry which is preliminary data.</text>
</comment>
<feature type="transmembrane region" description="Helical" evidence="2">
    <location>
        <begin position="381"/>
        <end position="403"/>
    </location>
</feature>
<evidence type="ECO:0000256" key="2">
    <source>
        <dbReference type="SAM" id="Phobius"/>
    </source>
</evidence>
<proteinExistence type="predicted"/>
<dbReference type="AlphaFoldDB" id="A0AAD7XX52"/>
<keyword evidence="2" id="KW-0812">Transmembrane</keyword>
<dbReference type="Proteomes" id="UP001234581">
    <property type="component" value="Unassembled WGS sequence"/>
</dbReference>